<dbReference type="CDD" id="cd00067">
    <property type="entry name" value="GAL4"/>
    <property type="match status" value="1"/>
</dbReference>
<reference evidence="4 5" key="1">
    <citation type="submission" date="2024-04" db="EMBL/GenBank/DDBJ databases">
        <title>Phyllosticta paracitricarpa is synonymous to the EU quarantine fungus P. citricarpa based on phylogenomic analyses.</title>
        <authorList>
            <consortium name="Lawrence Berkeley National Laboratory"/>
            <person name="Van Ingen-Buijs V.A."/>
            <person name="Van Westerhoven A.C."/>
            <person name="Haridas S."/>
            <person name="Skiadas P."/>
            <person name="Martin F."/>
            <person name="Groenewald J.Z."/>
            <person name="Crous P.W."/>
            <person name="Seidl M.F."/>
        </authorList>
    </citation>
    <scope>NUCLEOTIDE SEQUENCE [LARGE SCALE GENOMIC DNA]</scope>
    <source>
        <strain evidence="4 5">CBS 123374</strain>
    </source>
</reference>
<dbReference type="Gene3D" id="4.10.240.10">
    <property type="entry name" value="Zn(2)-C6 fungal-type DNA-binding domain"/>
    <property type="match status" value="1"/>
</dbReference>
<dbReference type="EMBL" id="JBBWRZ010000011">
    <property type="protein sequence ID" value="KAK8226114.1"/>
    <property type="molecule type" value="Genomic_DNA"/>
</dbReference>
<evidence type="ECO:0000313" key="5">
    <source>
        <dbReference type="Proteomes" id="UP001492380"/>
    </source>
</evidence>
<protein>
    <recommendedName>
        <fullName evidence="3">Zn(2)-C6 fungal-type domain-containing protein</fullName>
    </recommendedName>
</protein>
<dbReference type="SUPFAM" id="SSF57701">
    <property type="entry name" value="Zn2/Cys6 DNA-binding domain"/>
    <property type="match status" value="1"/>
</dbReference>
<evidence type="ECO:0000256" key="2">
    <source>
        <dbReference type="SAM" id="MobiDB-lite"/>
    </source>
</evidence>
<feature type="domain" description="Zn(2)-C6 fungal-type" evidence="3">
    <location>
        <begin position="25"/>
        <end position="54"/>
    </location>
</feature>
<organism evidence="4 5">
    <name type="scientific">Phyllosticta capitalensis</name>
    <dbReference type="NCBI Taxonomy" id="121624"/>
    <lineage>
        <taxon>Eukaryota</taxon>
        <taxon>Fungi</taxon>
        <taxon>Dikarya</taxon>
        <taxon>Ascomycota</taxon>
        <taxon>Pezizomycotina</taxon>
        <taxon>Dothideomycetes</taxon>
        <taxon>Dothideomycetes incertae sedis</taxon>
        <taxon>Botryosphaeriales</taxon>
        <taxon>Phyllostictaceae</taxon>
        <taxon>Phyllosticta</taxon>
    </lineage>
</organism>
<evidence type="ECO:0000259" key="3">
    <source>
        <dbReference type="PROSITE" id="PS50048"/>
    </source>
</evidence>
<dbReference type="PROSITE" id="PS00463">
    <property type="entry name" value="ZN2_CY6_FUNGAL_1"/>
    <property type="match status" value="1"/>
</dbReference>
<evidence type="ECO:0000256" key="1">
    <source>
        <dbReference type="ARBA" id="ARBA00023242"/>
    </source>
</evidence>
<dbReference type="InterPro" id="IPR036864">
    <property type="entry name" value="Zn2-C6_fun-type_DNA-bd_sf"/>
</dbReference>
<feature type="region of interest" description="Disordered" evidence="2">
    <location>
        <begin position="145"/>
        <end position="213"/>
    </location>
</feature>
<dbReference type="PANTHER" id="PTHR47655">
    <property type="entry name" value="QUINIC ACID UTILIZATION ACTIVATOR"/>
    <property type="match status" value="1"/>
</dbReference>
<gene>
    <name evidence="4" type="ORF">HDK90DRAFT_420522</name>
</gene>
<keyword evidence="1" id="KW-0539">Nucleus</keyword>
<evidence type="ECO:0000313" key="4">
    <source>
        <dbReference type="EMBL" id="KAK8226114.1"/>
    </source>
</evidence>
<keyword evidence="5" id="KW-1185">Reference proteome</keyword>
<dbReference type="Proteomes" id="UP001492380">
    <property type="component" value="Unassembled WGS sequence"/>
</dbReference>
<dbReference type="InterPro" id="IPR052783">
    <property type="entry name" value="Metabolic/Drug-Res_Regulator"/>
</dbReference>
<dbReference type="PROSITE" id="PS50048">
    <property type="entry name" value="ZN2_CY6_FUNGAL_2"/>
    <property type="match status" value="1"/>
</dbReference>
<accession>A0ABR1YDH2</accession>
<dbReference type="PANTHER" id="PTHR47655:SF3">
    <property type="entry name" value="ZN(II)2CYS6 TRANSCRIPTION FACTOR (EUROFUNG)"/>
    <property type="match status" value="1"/>
</dbReference>
<dbReference type="InterPro" id="IPR001138">
    <property type="entry name" value="Zn2Cys6_DnaBD"/>
</dbReference>
<dbReference type="SMART" id="SM00066">
    <property type="entry name" value="GAL4"/>
    <property type="match status" value="1"/>
</dbReference>
<feature type="compositionally biased region" description="Polar residues" evidence="2">
    <location>
        <begin position="196"/>
        <end position="212"/>
    </location>
</feature>
<comment type="caution">
    <text evidence="4">The sequence shown here is derived from an EMBL/GenBank/DDBJ whole genome shotgun (WGS) entry which is preliminary data.</text>
</comment>
<sequence length="308" mass="34244">MLTPDRSPSMDSPTENNIRKRVCKACDRCRLKKSKCDGSSPCGRCKADNAICVFGERKKSHDKVYPKGYVEMLEQQQNQLVAGLRELYRRLQTGEGWPGLPLSDQQGGHPLTHDILERLDLLQPKDGPGQYEAFEEDFVRMEKRLRDEEEVASAPPSKRRGSIGSESDHGHISTPSSNGTPPTPPRSHFDPFPANNALQTPPSTMASISNHQFPLGPPTFKNIPMYERHCGLQPPPELVRPSFHVEPPVMDESLSGVMPGTLDGGYMESKYMESAFDPYAVSAVEMSDHWVSSINPSALQTNWAPQFA</sequence>
<proteinExistence type="predicted"/>
<name>A0ABR1YDH2_9PEZI</name>
<dbReference type="Pfam" id="PF00172">
    <property type="entry name" value="Zn_clus"/>
    <property type="match status" value="1"/>
</dbReference>